<dbReference type="Proteomes" id="UP000202420">
    <property type="component" value="Segment"/>
</dbReference>
<keyword evidence="2" id="KW-1185">Reference proteome</keyword>
<organism evidence="1 2">
    <name type="scientific">Chlorovirus heliozoae</name>
    <dbReference type="NCBI Taxonomy" id="322019"/>
    <lineage>
        <taxon>Viruses</taxon>
        <taxon>Varidnaviria</taxon>
        <taxon>Bamfordvirae</taxon>
        <taxon>Nucleocytoviricota</taxon>
        <taxon>Megaviricetes</taxon>
        <taxon>Algavirales</taxon>
        <taxon>Phycodnaviridae</taxon>
        <taxon>Chlorovirus</taxon>
    </lineage>
</organism>
<sequence>MVYLCEVCQYEMCYGLRHRFPVNHRLQSWRKVIHSQPLAPAVGVGSVKDGGPGNNADVLVPEESPLHVTIIMVPRVHRREDRLLRKLVFQSFDNVITEHVLLSDDEVILWLQDRVIKLVRT</sequence>
<dbReference type="KEGG" id="vg:5470328"/>
<evidence type="ECO:0000313" key="1">
    <source>
        <dbReference type="EMBL" id="ABT16668.1"/>
    </source>
</evidence>
<accession>A7K9E4</accession>
<proteinExistence type="predicted"/>
<dbReference type="RefSeq" id="YP_001427015.1">
    <property type="nucleotide sequence ID" value="NC_008724.1"/>
</dbReference>
<dbReference type="GeneID" id="5470328"/>
<dbReference type="EMBL" id="EF101928">
    <property type="protein sequence ID" value="ABT16668.1"/>
    <property type="molecule type" value="Genomic_DNA"/>
</dbReference>
<gene>
    <name evidence="1" type="primary">z534R</name>
    <name evidence="1" type="ORF">ATCV1_z534R</name>
</gene>
<reference evidence="1 2" key="1">
    <citation type="submission" date="2006-09" db="EMBL/GenBank/DDBJ databases">
        <title>Sequence and annotation of the 288-kb ATCV-1 virus that infects an endosymbiotic Chlorella strain of the heliozoon Acanthocystis turfacea.</title>
        <authorList>
            <person name="Fitzgerald L.A."/>
            <person name="Graves M.V."/>
            <person name="Li X."/>
            <person name="Pfitzner A.J.P."/>
            <person name="Hartigan J."/>
            <person name="Van Etten J.L."/>
        </authorList>
    </citation>
    <scope>NUCLEOTIDE SEQUENCE [LARGE SCALE GENOMIC DNA]</scope>
    <source>
        <strain evidence="1 2">ATCV-1</strain>
    </source>
</reference>
<evidence type="ECO:0000313" key="2">
    <source>
        <dbReference type="Proteomes" id="UP000202420"/>
    </source>
</evidence>
<protein>
    <submittedName>
        <fullName evidence="1">Uncharacterized protein z534R</fullName>
    </submittedName>
</protein>
<name>A7K9E4_9PHYC</name>